<accession>A0A8J2WFT8</accession>
<dbReference type="InterPro" id="IPR051945">
    <property type="entry name" value="RRM_MRD1_RNA_proc_ribogen"/>
</dbReference>
<dbReference type="PROSITE" id="PS50102">
    <property type="entry name" value="RRM"/>
    <property type="match status" value="3"/>
</dbReference>
<feature type="compositionally biased region" description="Basic residues" evidence="6">
    <location>
        <begin position="541"/>
        <end position="550"/>
    </location>
</feature>
<feature type="region of interest" description="Disordered" evidence="6">
    <location>
        <begin position="428"/>
        <end position="550"/>
    </location>
</feature>
<keyword evidence="3 5" id="KW-0694">RNA-binding</keyword>
<evidence type="ECO:0000256" key="4">
    <source>
        <dbReference type="ARBA" id="ARBA00023242"/>
    </source>
</evidence>
<dbReference type="Proteomes" id="UP000789390">
    <property type="component" value="Unassembled WGS sequence"/>
</dbReference>
<comment type="subcellular location">
    <subcellularLocation>
        <location evidence="1">Nucleus</location>
    </subcellularLocation>
</comment>
<feature type="compositionally biased region" description="Basic residues" evidence="6">
    <location>
        <begin position="470"/>
        <end position="480"/>
    </location>
</feature>
<dbReference type="InterPro" id="IPR012677">
    <property type="entry name" value="Nucleotide-bd_a/b_plait_sf"/>
</dbReference>
<feature type="compositionally biased region" description="Acidic residues" evidence="6">
    <location>
        <begin position="137"/>
        <end position="158"/>
    </location>
</feature>
<organism evidence="8 9">
    <name type="scientific">Daphnia galeata</name>
    <dbReference type="NCBI Taxonomy" id="27404"/>
    <lineage>
        <taxon>Eukaryota</taxon>
        <taxon>Metazoa</taxon>
        <taxon>Ecdysozoa</taxon>
        <taxon>Arthropoda</taxon>
        <taxon>Crustacea</taxon>
        <taxon>Branchiopoda</taxon>
        <taxon>Diplostraca</taxon>
        <taxon>Cladocera</taxon>
        <taxon>Anomopoda</taxon>
        <taxon>Daphniidae</taxon>
        <taxon>Daphnia</taxon>
    </lineage>
</organism>
<evidence type="ECO:0000256" key="3">
    <source>
        <dbReference type="ARBA" id="ARBA00022884"/>
    </source>
</evidence>
<protein>
    <recommendedName>
        <fullName evidence="7">RRM domain-containing protein</fullName>
    </recommendedName>
</protein>
<keyword evidence="4" id="KW-0539">Nucleus</keyword>
<dbReference type="SUPFAM" id="SSF54928">
    <property type="entry name" value="RNA-binding domain, RBD"/>
    <property type="match status" value="3"/>
</dbReference>
<proteinExistence type="predicted"/>
<evidence type="ECO:0000259" key="7">
    <source>
        <dbReference type="PROSITE" id="PS50102"/>
    </source>
</evidence>
<dbReference type="InterPro" id="IPR035979">
    <property type="entry name" value="RBD_domain_sf"/>
</dbReference>
<feature type="domain" description="RRM" evidence="7">
    <location>
        <begin position="179"/>
        <end position="246"/>
    </location>
</feature>
<dbReference type="CDD" id="cd12416">
    <property type="entry name" value="RRM4_RBM28_like"/>
    <property type="match status" value="1"/>
</dbReference>
<evidence type="ECO:0000256" key="1">
    <source>
        <dbReference type="ARBA" id="ARBA00004123"/>
    </source>
</evidence>
<keyword evidence="2" id="KW-0677">Repeat</keyword>
<keyword evidence="9" id="KW-1185">Reference proteome</keyword>
<dbReference type="Gene3D" id="3.30.70.330">
    <property type="match status" value="3"/>
</dbReference>
<feature type="compositionally biased region" description="Basic and acidic residues" evidence="6">
    <location>
        <begin position="1"/>
        <end position="11"/>
    </location>
</feature>
<feature type="domain" description="RRM" evidence="7">
    <location>
        <begin position="321"/>
        <end position="412"/>
    </location>
</feature>
<dbReference type="AlphaFoldDB" id="A0A8J2WFT8"/>
<dbReference type="GO" id="GO:0005730">
    <property type="term" value="C:nucleolus"/>
    <property type="evidence" value="ECO:0007669"/>
    <property type="project" value="TreeGrafter"/>
</dbReference>
<dbReference type="Pfam" id="PF00076">
    <property type="entry name" value="RRM_1"/>
    <property type="match status" value="3"/>
</dbReference>
<feature type="domain" description="RRM" evidence="7">
    <location>
        <begin position="30"/>
        <end position="107"/>
    </location>
</feature>
<feature type="compositionally biased region" description="Basic and acidic residues" evidence="6">
    <location>
        <begin position="429"/>
        <end position="439"/>
    </location>
</feature>
<sequence length="550" mass="62160">MDDRDFSKKNDASVVTKKNVPKRRPPNKRGRIIIRNLSFKTTEEAVQNWFDKYGEIDDVKLLKKPNGTLIGCGFVQFKIVASAAKAIKECNAKPFLGRQIAVDWAIPKTQYAALNNKTAEEVEIPSVELSAEKDENKDESDDEEDEDDEEGQDEEASDSEVGSDLGDEESPIKEKVPWKDSLKNFMEKFGSVHYALLCIDKVMERPKGTGFVKFTDSESAQKCLEESRNPYLQLDGRILDVALAVTRENLDQKKQEAEKKEHKDKRNLFLAREGCKILNVYIRPGTLAAQGVSPTDMAKRQQNELWKKQMLRNLHMFISRERLCVHNLPPSLTDQQLSKIFKKHSSTDAKILEARIMRNLKTVGEGNVHPSKGYGFVTFTKHEDALLALRNINNNPTLFTKDRRPIVEFSVENRAAVKAKMQRVQKSLENVKKGKDEKTTSNNATSADLPVQEFSGAKADPKIKGLPSHRGPKIRHRKRPSPPDAEVVPSKKPKIRRKMFRNPENRKVATKKKAGVSKTKLTKKKSTTATVPPKMGNVKSTGKKGKWFDA</sequence>
<name>A0A8J2WFT8_9CRUS</name>
<dbReference type="EMBL" id="CAKKLH010000094">
    <property type="protein sequence ID" value="CAH0102840.1"/>
    <property type="molecule type" value="Genomic_DNA"/>
</dbReference>
<dbReference type="OrthoDB" id="3945418at2759"/>
<evidence type="ECO:0000313" key="9">
    <source>
        <dbReference type="Proteomes" id="UP000789390"/>
    </source>
</evidence>
<gene>
    <name evidence="8" type="ORF">DGAL_LOCUS5364</name>
</gene>
<evidence type="ECO:0000256" key="6">
    <source>
        <dbReference type="SAM" id="MobiDB-lite"/>
    </source>
</evidence>
<dbReference type="PANTHER" id="PTHR48039">
    <property type="entry name" value="RNA-BINDING MOTIF PROTEIN 14B"/>
    <property type="match status" value="1"/>
</dbReference>
<dbReference type="PANTHER" id="PTHR48039:SF5">
    <property type="entry name" value="RNA-BINDING PROTEIN 28"/>
    <property type="match status" value="1"/>
</dbReference>
<reference evidence="8" key="1">
    <citation type="submission" date="2021-11" db="EMBL/GenBank/DDBJ databases">
        <authorList>
            <person name="Schell T."/>
        </authorList>
    </citation>
    <scope>NUCLEOTIDE SEQUENCE</scope>
    <source>
        <strain evidence="8">M5</strain>
    </source>
</reference>
<evidence type="ECO:0000256" key="5">
    <source>
        <dbReference type="PROSITE-ProRule" id="PRU00176"/>
    </source>
</evidence>
<evidence type="ECO:0000313" key="8">
    <source>
        <dbReference type="EMBL" id="CAH0102840.1"/>
    </source>
</evidence>
<dbReference type="InterPro" id="IPR000504">
    <property type="entry name" value="RRM_dom"/>
</dbReference>
<feature type="region of interest" description="Disordered" evidence="6">
    <location>
        <begin position="123"/>
        <end position="173"/>
    </location>
</feature>
<dbReference type="CDD" id="cd12415">
    <property type="entry name" value="RRM3_RBM28_like"/>
    <property type="match status" value="1"/>
</dbReference>
<dbReference type="GO" id="GO:0003729">
    <property type="term" value="F:mRNA binding"/>
    <property type="evidence" value="ECO:0007669"/>
    <property type="project" value="TreeGrafter"/>
</dbReference>
<feature type="compositionally biased region" description="Basic residues" evidence="6">
    <location>
        <begin position="508"/>
        <end position="526"/>
    </location>
</feature>
<feature type="region of interest" description="Disordered" evidence="6">
    <location>
        <begin position="1"/>
        <end position="27"/>
    </location>
</feature>
<comment type="caution">
    <text evidence="8">The sequence shown here is derived from an EMBL/GenBank/DDBJ whole genome shotgun (WGS) entry which is preliminary data.</text>
</comment>
<dbReference type="CDD" id="cd12414">
    <property type="entry name" value="RRM2_RBM28_like"/>
    <property type="match status" value="1"/>
</dbReference>
<dbReference type="SMART" id="SM00360">
    <property type="entry name" value="RRM"/>
    <property type="match status" value="3"/>
</dbReference>
<feature type="compositionally biased region" description="Basic residues" evidence="6">
    <location>
        <begin position="491"/>
        <end position="500"/>
    </location>
</feature>
<evidence type="ECO:0000256" key="2">
    <source>
        <dbReference type="ARBA" id="ARBA00022737"/>
    </source>
</evidence>
<dbReference type="FunFam" id="3.30.70.330:FF:000182">
    <property type="entry name" value="RNA-binding motif protein 28"/>
    <property type="match status" value="1"/>
</dbReference>